<evidence type="ECO:0000313" key="2">
    <source>
        <dbReference type="EMBL" id="KAK4294486.1"/>
    </source>
</evidence>
<protein>
    <submittedName>
        <fullName evidence="2">Uncharacterized protein</fullName>
    </submittedName>
</protein>
<dbReference type="AlphaFoldDB" id="A0AAE1TR68"/>
<comment type="caution">
    <text evidence="2">The sequence shown here is derived from an EMBL/GenBank/DDBJ whole genome shotgun (WGS) entry which is preliminary data.</text>
</comment>
<feature type="compositionally biased region" description="Basic residues" evidence="1">
    <location>
        <begin position="71"/>
        <end position="90"/>
    </location>
</feature>
<proteinExistence type="predicted"/>
<dbReference type="EMBL" id="JAWZYT010004277">
    <property type="protein sequence ID" value="KAK4294486.1"/>
    <property type="molecule type" value="Genomic_DNA"/>
</dbReference>
<accession>A0AAE1TR68</accession>
<evidence type="ECO:0000313" key="3">
    <source>
        <dbReference type="Proteomes" id="UP001292094"/>
    </source>
</evidence>
<keyword evidence="3" id="KW-1185">Reference proteome</keyword>
<dbReference type="Proteomes" id="UP001292094">
    <property type="component" value="Unassembled WGS sequence"/>
</dbReference>
<sequence length="162" mass="18300">MRVRGLRCRQTRGTHQAALLHCGRCSRLPGGGRRKAQVGMVGDTYIIMGSTQNRKNIRRIIKCVYLEKAAKGGKGKGSAGKRRHRKKKQDKRWGETHGRRTVKQAARQPGRWKGKTEREEVRVRIDTVSVRESEGKVDSEWDGVEGKRSGDKIRKGKGGEVR</sequence>
<name>A0AAE1TR68_9EUCA</name>
<evidence type="ECO:0000256" key="1">
    <source>
        <dbReference type="SAM" id="MobiDB-lite"/>
    </source>
</evidence>
<feature type="compositionally biased region" description="Basic and acidic residues" evidence="1">
    <location>
        <begin position="114"/>
        <end position="162"/>
    </location>
</feature>
<feature type="region of interest" description="Disordered" evidence="1">
    <location>
        <begin position="70"/>
        <end position="162"/>
    </location>
</feature>
<gene>
    <name evidence="2" type="ORF">Pmani_032887</name>
</gene>
<organism evidence="2 3">
    <name type="scientific">Petrolisthes manimaculis</name>
    <dbReference type="NCBI Taxonomy" id="1843537"/>
    <lineage>
        <taxon>Eukaryota</taxon>
        <taxon>Metazoa</taxon>
        <taxon>Ecdysozoa</taxon>
        <taxon>Arthropoda</taxon>
        <taxon>Crustacea</taxon>
        <taxon>Multicrustacea</taxon>
        <taxon>Malacostraca</taxon>
        <taxon>Eumalacostraca</taxon>
        <taxon>Eucarida</taxon>
        <taxon>Decapoda</taxon>
        <taxon>Pleocyemata</taxon>
        <taxon>Anomura</taxon>
        <taxon>Galatheoidea</taxon>
        <taxon>Porcellanidae</taxon>
        <taxon>Petrolisthes</taxon>
    </lineage>
</organism>
<reference evidence="2" key="1">
    <citation type="submission" date="2023-11" db="EMBL/GenBank/DDBJ databases">
        <title>Genome assemblies of two species of porcelain crab, Petrolisthes cinctipes and Petrolisthes manimaculis (Anomura: Porcellanidae).</title>
        <authorList>
            <person name="Angst P."/>
        </authorList>
    </citation>
    <scope>NUCLEOTIDE SEQUENCE</scope>
    <source>
        <strain evidence="2">PB745_02</strain>
        <tissue evidence="2">Gill</tissue>
    </source>
</reference>